<dbReference type="PROSITE" id="PS50846">
    <property type="entry name" value="HMA_2"/>
    <property type="match status" value="1"/>
</dbReference>
<name>A0A0D6HHU8_ALCXX</name>
<dbReference type="SUPFAM" id="SSF55008">
    <property type="entry name" value="HMA, heavy metal-associated domain"/>
    <property type="match status" value="1"/>
</dbReference>
<dbReference type="eggNOG" id="COG2608">
    <property type="taxonomic scope" value="Bacteria"/>
</dbReference>
<reference evidence="2" key="1">
    <citation type="submission" date="2022-12" db="EMBL/GenBank/DDBJ databases">
        <authorList>
            <person name="Voronina O.L."/>
            <person name="Kunda M.S."/>
            <person name="Ryzhova N."/>
            <person name="Aksenova E.I."/>
        </authorList>
    </citation>
    <scope>NUCLEOTIDE SEQUENCE</scope>
    <source>
        <strain evidence="2">SCCH136:Ach223948</strain>
    </source>
</reference>
<keyword evidence="1" id="KW-0479">Metal-binding</keyword>
<dbReference type="Proteomes" id="UP001141992">
    <property type="component" value="Unassembled WGS sequence"/>
</dbReference>
<dbReference type="PROSITE" id="PS01047">
    <property type="entry name" value="HMA_1"/>
    <property type="match status" value="1"/>
</dbReference>
<dbReference type="RefSeq" id="WP_006388167.1">
    <property type="nucleotide sequence ID" value="NZ_CABIYZ010000009.1"/>
</dbReference>
<dbReference type="InterPro" id="IPR036163">
    <property type="entry name" value="HMA_dom_sf"/>
</dbReference>
<evidence type="ECO:0000313" key="3">
    <source>
        <dbReference type="Proteomes" id="UP001141992"/>
    </source>
</evidence>
<evidence type="ECO:0000313" key="2">
    <source>
        <dbReference type="EMBL" id="MCZ8400897.1"/>
    </source>
</evidence>
<dbReference type="CDD" id="cd00371">
    <property type="entry name" value="HMA"/>
    <property type="match status" value="1"/>
</dbReference>
<proteinExistence type="predicted"/>
<dbReference type="Gene3D" id="3.30.70.100">
    <property type="match status" value="1"/>
</dbReference>
<evidence type="ECO:0000256" key="1">
    <source>
        <dbReference type="ARBA" id="ARBA00022723"/>
    </source>
</evidence>
<dbReference type="GO" id="GO:0046872">
    <property type="term" value="F:metal ion binding"/>
    <property type="evidence" value="ECO:0007669"/>
    <property type="project" value="UniProtKB-KW"/>
</dbReference>
<dbReference type="Pfam" id="PF00403">
    <property type="entry name" value="HMA"/>
    <property type="match status" value="1"/>
</dbReference>
<dbReference type="GeneID" id="75276617"/>
<sequence length="66" mass="6816">MSIQFQVLDMTCGHCVKTITGAVTAAVPGASVAVDLSTHRVTVTGSDQADKVEAAIRDAGYEPQPV</sequence>
<dbReference type="AlphaFoldDB" id="A0A0D6HHU8"/>
<gene>
    <name evidence="2" type="ORF">O9570_05550</name>
</gene>
<dbReference type="InterPro" id="IPR017969">
    <property type="entry name" value="Heavy-metal-associated_CS"/>
</dbReference>
<protein>
    <submittedName>
        <fullName evidence="2">Heavy-metal-associated domain-containing protein</fullName>
    </submittedName>
</protein>
<organism evidence="2 3">
    <name type="scientific">Alcaligenes xylosoxydans xylosoxydans</name>
    <name type="common">Achromobacter xylosoxidans</name>
    <dbReference type="NCBI Taxonomy" id="85698"/>
    <lineage>
        <taxon>Bacteria</taxon>
        <taxon>Pseudomonadati</taxon>
        <taxon>Pseudomonadota</taxon>
        <taxon>Betaproteobacteria</taxon>
        <taxon>Burkholderiales</taxon>
        <taxon>Alcaligenaceae</taxon>
        <taxon>Achromobacter</taxon>
    </lineage>
</organism>
<comment type="caution">
    <text evidence="2">The sequence shown here is derived from an EMBL/GenBank/DDBJ whole genome shotgun (WGS) entry which is preliminary data.</text>
</comment>
<dbReference type="InterPro" id="IPR006121">
    <property type="entry name" value="HMA_dom"/>
</dbReference>
<dbReference type="EMBL" id="JAPZVI010000003">
    <property type="protein sequence ID" value="MCZ8400897.1"/>
    <property type="molecule type" value="Genomic_DNA"/>
</dbReference>
<accession>A0A0D6HHU8</accession>
<dbReference type="KEGG" id="axx:ERS451415_02633"/>